<proteinExistence type="predicted"/>
<evidence type="ECO:0000256" key="2">
    <source>
        <dbReference type="ARBA" id="ARBA00022475"/>
    </source>
</evidence>
<evidence type="ECO:0000256" key="6">
    <source>
        <dbReference type="SAM" id="Phobius"/>
    </source>
</evidence>
<sequence>MNEVLHAIAILMAFIGVLILAYLTARFVGTKFAGYTSSKYIRVIDRIFLGRDKWVCIIQVGSKYYVVGITGQNMEFLGQISEQELVPLHPEQGTSSFTNVLGDYLKKRFKGEANGDG</sequence>
<dbReference type="OrthoDB" id="1909035at2"/>
<evidence type="ECO:0000313" key="7">
    <source>
        <dbReference type="EMBL" id="SFP59781.1"/>
    </source>
</evidence>
<accession>A0A1I5RNE2</accession>
<dbReference type="EMBL" id="FOXR01000001">
    <property type="protein sequence ID" value="SFP59781.1"/>
    <property type="molecule type" value="Genomic_DNA"/>
</dbReference>
<evidence type="ECO:0000256" key="1">
    <source>
        <dbReference type="ARBA" id="ARBA00004236"/>
    </source>
</evidence>
<keyword evidence="4 6" id="KW-1133">Transmembrane helix</keyword>
<keyword evidence="8" id="KW-1185">Reference proteome</keyword>
<evidence type="ECO:0000313" key="8">
    <source>
        <dbReference type="Proteomes" id="UP000198577"/>
    </source>
</evidence>
<evidence type="ECO:0000256" key="3">
    <source>
        <dbReference type="ARBA" id="ARBA00022692"/>
    </source>
</evidence>
<dbReference type="STRING" id="937334.SAMN05444406_10147"/>
<keyword evidence="7" id="KW-0966">Cell projection</keyword>
<dbReference type="RefSeq" id="WP_025746601.1">
    <property type="nucleotide sequence ID" value="NZ_FOXR01000001.1"/>
</dbReference>
<gene>
    <name evidence="7" type="ORF">SAMN05444406_10147</name>
</gene>
<keyword evidence="5 6" id="KW-0472">Membrane</keyword>
<protein>
    <submittedName>
        <fullName evidence="7">Flagellar protein FliO/FliZ</fullName>
    </submittedName>
</protein>
<dbReference type="GO" id="GO:0044781">
    <property type="term" value="P:bacterial-type flagellum organization"/>
    <property type="evidence" value="ECO:0007669"/>
    <property type="project" value="InterPro"/>
</dbReference>
<dbReference type="Proteomes" id="UP000198577">
    <property type="component" value="Unassembled WGS sequence"/>
</dbReference>
<keyword evidence="7" id="KW-0282">Flagellum</keyword>
<evidence type="ECO:0000256" key="4">
    <source>
        <dbReference type="ARBA" id="ARBA00022989"/>
    </source>
</evidence>
<dbReference type="GO" id="GO:0016020">
    <property type="term" value="C:membrane"/>
    <property type="evidence" value="ECO:0007669"/>
    <property type="project" value="InterPro"/>
</dbReference>
<dbReference type="InterPro" id="IPR022781">
    <property type="entry name" value="Flagellar_biosynth_FliO"/>
</dbReference>
<dbReference type="Pfam" id="PF04347">
    <property type="entry name" value="FliO"/>
    <property type="match status" value="1"/>
</dbReference>
<keyword evidence="3 6" id="KW-0812">Transmembrane</keyword>
<evidence type="ECO:0000256" key="5">
    <source>
        <dbReference type="ARBA" id="ARBA00023136"/>
    </source>
</evidence>
<keyword evidence="7" id="KW-0969">Cilium</keyword>
<feature type="transmembrane region" description="Helical" evidence="6">
    <location>
        <begin position="6"/>
        <end position="25"/>
    </location>
</feature>
<keyword evidence="2" id="KW-1003">Cell membrane</keyword>
<reference evidence="7 8" key="1">
    <citation type="submission" date="2016-10" db="EMBL/GenBank/DDBJ databases">
        <authorList>
            <person name="de Groot N.N."/>
        </authorList>
    </citation>
    <scope>NUCLEOTIDE SEQUENCE [LARGE SCALE GENOMIC DNA]</scope>
    <source>
        <strain evidence="7 8">DSM 20678</strain>
    </source>
</reference>
<organism evidence="7 8">
    <name type="scientific">Caldicoprobacter faecalis</name>
    <dbReference type="NCBI Taxonomy" id="937334"/>
    <lineage>
        <taxon>Bacteria</taxon>
        <taxon>Bacillati</taxon>
        <taxon>Bacillota</taxon>
        <taxon>Clostridia</taxon>
        <taxon>Caldicoprobacterales</taxon>
        <taxon>Caldicoprobacteraceae</taxon>
        <taxon>Caldicoprobacter</taxon>
    </lineage>
</organism>
<name>A0A1I5RNE2_9FIRM</name>
<dbReference type="AlphaFoldDB" id="A0A1I5RNE2"/>
<comment type="subcellular location">
    <subcellularLocation>
        <location evidence="1">Cell membrane</location>
    </subcellularLocation>
</comment>